<dbReference type="InParanoid" id="S8G0I3"/>
<accession>S8G0I3</accession>
<feature type="compositionally biased region" description="Polar residues" evidence="1">
    <location>
        <begin position="263"/>
        <end position="273"/>
    </location>
</feature>
<evidence type="ECO:0000256" key="1">
    <source>
        <dbReference type="SAM" id="MobiDB-lite"/>
    </source>
</evidence>
<dbReference type="eggNOG" id="ENOG502SFRY">
    <property type="taxonomic scope" value="Eukaryota"/>
</dbReference>
<dbReference type="EMBL" id="KE504128">
    <property type="protein sequence ID" value="EPT03885.1"/>
    <property type="molecule type" value="Genomic_DNA"/>
</dbReference>
<dbReference type="InterPro" id="IPR019188">
    <property type="entry name" value="SNAPC1"/>
</dbReference>
<sequence>MSTAAGPSATRGDLTLQPSYFTSSLYVEPLREDVTTLVNLFAQRYVETWPPTEPFALFKRIWSEQGWCWLHFRVLDARSREAFVNVTERILVEHLADGEPLLSRVVALFALYTFHRTQPTTRNPPIHSVSQIAIPLDIYHALRALPSSLTSPEILPLQPYATYVLKVLVDAETFHILPRAELRPYKPSVLPREVFVTEEKESAILATLAGDSTASTVGIGLKKKGRPSRRDKQKKAKDALAALEKYLEKNTIAHGPEHMPVSGPTSTADQSQTTHRMVVHPPSATREQYRFHKKDVLGMLDPPGAGPISSLGEPTRSVNAGKEALQRANAAILARLKMIDEMAAEQGLEVGGEGGEKTGLARVERAVQQLTSGDMAARAGLLGLLDGAGLDASWEM</sequence>
<dbReference type="Proteomes" id="UP000015241">
    <property type="component" value="Unassembled WGS sequence"/>
</dbReference>
<dbReference type="STRING" id="743788.S8G0I3"/>
<name>S8G0I3_FOMSC</name>
<dbReference type="AlphaFoldDB" id="S8G0I3"/>
<dbReference type="Pfam" id="PF09808">
    <property type="entry name" value="SNAPC1"/>
    <property type="match status" value="1"/>
</dbReference>
<evidence type="ECO:0000313" key="3">
    <source>
        <dbReference type="Proteomes" id="UP000015241"/>
    </source>
</evidence>
<organism evidence="2 3">
    <name type="scientific">Fomitopsis schrenkii</name>
    <name type="common">Brown rot fungus</name>
    <dbReference type="NCBI Taxonomy" id="2126942"/>
    <lineage>
        <taxon>Eukaryota</taxon>
        <taxon>Fungi</taxon>
        <taxon>Dikarya</taxon>
        <taxon>Basidiomycota</taxon>
        <taxon>Agaricomycotina</taxon>
        <taxon>Agaricomycetes</taxon>
        <taxon>Polyporales</taxon>
        <taxon>Fomitopsis</taxon>
    </lineage>
</organism>
<gene>
    <name evidence="2" type="ORF">FOMPIDRAFT_1046365</name>
</gene>
<dbReference type="HOGENOM" id="CLU_059053_0_0_1"/>
<proteinExistence type="predicted"/>
<evidence type="ECO:0000313" key="2">
    <source>
        <dbReference type="EMBL" id="EPT03885.1"/>
    </source>
</evidence>
<protein>
    <submittedName>
        <fullName evidence="2">Uncharacterized protein</fullName>
    </submittedName>
</protein>
<feature type="region of interest" description="Disordered" evidence="1">
    <location>
        <begin position="254"/>
        <end position="273"/>
    </location>
</feature>
<reference evidence="2 3" key="1">
    <citation type="journal article" date="2012" name="Science">
        <title>The Paleozoic origin of enzymatic lignin decomposition reconstructed from 31 fungal genomes.</title>
        <authorList>
            <person name="Floudas D."/>
            <person name="Binder M."/>
            <person name="Riley R."/>
            <person name="Barry K."/>
            <person name="Blanchette R.A."/>
            <person name="Henrissat B."/>
            <person name="Martinez A.T."/>
            <person name="Otillar R."/>
            <person name="Spatafora J.W."/>
            <person name="Yadav J.S."/>
            <person name="Aerts A."/>
            <person name="Benoit I."/>
            <person name="Boyd A."/>
            <person name="Carlson A."/>
            <person name="Copeland A."/>
            <person name="Coutinho P.M."/>
            <person name="de Vries R.P."/>
            <person name="Ferreira P."/>
            <person name="Findley K."/>
            <person name="Foster B."/>
            <person name="Gaskell J."/>
            <person name="Glotzer D."/>
            <person name="Gorecki P."/>
            <person name="Heitman J."/>
            <person name="Hesse C."/>
            <person name="Hori C."/>
            <person name="Igarashi K."/>
            <person name="Jurgens J.A."/>
            <person name="Kallen N."/>
            <person name="Kersten P."/>
            <person name="Kohler A."/>
            <person name="Kuees U."/>
            <person name="Kumar T.K.A."/>
            <person name="Kuo A."/>
            <person name="LaButti K."/>
            <person name="Larrondo L.F."/>
            <person name="Lindquist E."/>
            <person name="Ling A."/>
            <person name="Lombard V."/>
            <person name="Lucas S."/>
            <person name="Lundell T."/>
            <person name="Martin R."/>
            <person name="McLaughlin D.J."/>
            <person name="Morgenstern I."/>
            <person name="Morin E."/>
            <person name="Murat C."/>
            <person name="Nagy L.G."/>
            <person name="Nolan M."/>
            <person name="Ohm R.A."/>
            <person name="Patyshakuliyeva A."/>
            <person name="Rokas A."/>
            <person name="Ruiz-Duenas F.J."/>
            <person name="Sabat G."/>
            <person name="Salamov A."/>
            <person name="Samejima M."/>
            <person name="Schmutz J."/>
            <person name="Slot J.C."/>
            <person name="St John F."/>
            <person name="Stenlid J."/>
            <person name="Sun H."/>
            <person name="Sun S."/>
            <person name="Syed K."/>
            <person name="Tsang A."/>
            <person name="Wiebenga A."/>
            <person name="Young D."/>
            <person name="Pisabarro A."/>
            <person name="Eastwood D.C."/>
            <person name="Martin F."/>
            <person name="Cullen D."/>
            <person name="Grigoriev I.V."/>
            <person name="Hibbett D.S."/>
        </authorList>
    </citation>
    <scope>NUCLEOTIDE SEQUENCE</scope>
    <source>
        <strain evidence="3">FP-58527</strain>
    </source>
</reference>
<dbReference type="OrthoDB" id="3253083at2759"/>
<keyword evidence="3" id="KW-1185">Reference proteome</keyword>